<reference evidence="2" key="1">
    <citation type="submission" date="2020-10" db="EMBL/GenBank/DDBJ databases">
        <authorList>
            <person name="Kikuchi T."/>
        </authorList>
    </citation>
    <scope>NUCLEOTIDE SEQUENCE</scope>
    <source>
        <strain evidence="2">NKZ352</strain>
    </source>
</reference>
<comment type="caution">
    <text evidence="2">The sequence shown here is derived from an EMBL/GenBank/DDBJ whole genome shotgun (WGS) entry which is preliminary data.</text>
</comment>
<keyword evidence="1" id="KW-1133">Transmembrane helix</keyword>
<gene>
    <name evidence="2" type="ORF">CAUJ_LOCUS9567</name>
</gene>
<evidence type="ECO:0000256" key="1">
    <source>
        <dbReference type="SAM" id="Phobius"/>
    </source>
</evidence>
<evidence type="ECO:0000313" key="2">
    <source>
        <dbReference type="EMBL" id="CAD6193648.1"/>
    </source>
</evidence>
<evidence type="ECO:0008006" key="4">
    <source>
        <dbReference type="Google" id="ProtNLM"/>
    </source>
</evidence>
<dbReference type="AlphaFoldDB" id="A0A8S1HH05"/>
<keyword evidence="3" id="KW-1185">Reference proteome</keyword>
<feature type="transmembrane region" description="Helical" evidence="1">
    <location>
        <begin position="101"/>
        <end position="121"/>
    </location>
</feature>
<sequence length="165" mass="18087">MSSQKVMPTPHLRIIYAQMFFTTFTFVVGSKVLLMHSVTVSTWLPTVLLLVDAFLALASVLYLNNNKRKSYVRLSLTLVCIRVSCVAVLIVDLVLPHALPLASVAVATVALAHTVFSLLAASCVHRSKSRTIAVFALEPLDRTPAELAYSRDTLVTNVEVDELFA</sequence>
<keyword evidence="1" id="KW-0472">Membrane</keyword>
<dbReference type="Proteomes" id="UP000835052">
    <property type="component" value="Unassembled WGS sequence"/>
</dbReference>
<evidence type="ECO:0000313" key="3">
    <source>
        <dbReference type="Proteomes" id="UP000835052"/>
    </source>
</evidence>
<organism evidence="2 3">
    <name type="scientific">Caenorhabditis auriculariae</name>
    <dbReference type="NCBI Taxonomy" id="2777116"/>
    <lineage>
        <taxon>Eukaryota</taxon>
        <taxon>Metazoa</taxon>
        <taxon>Ecdysozoa</taxon>
        <taxon>Nematoda</taxon>
        <taxon>Chromadorea</taxon>
        <taxon>Rhabditida</taxon>
        <taxon>Rhabditina</taxon>
        <taxon>Rhabditomorpha</taxon>
        <taxon>Rhabditoidea</taxon>
        <taxon>Rhabditidae</taxon>
        <taxon>Peloderinae</taxon>
        <taxon>Caenorhabditis</taxon>
    </lineage>
</organism>
<name>A0A8S1HH05_9PELO</name>
<dbReference type="EMBL" id="CAJGYM010000037">
    <property type="protein sequence ID" value="CAD6193648.1"/>
    <property type="molecule type" value="Genomic_DNA"/>
</dbReference>
<feature type="transmembrane region" description="Helical" evidence="1">
    <location>
        <begin position="12"/>
        <end position="34"/>
    </location>
</feature>
<feature type="transmembrane region" description="Helical" evidence="1">
    <location>
        <begin position="75"/>
        <end position="95"/>
    </location>
</feature>
<accession>A0A8S1HH05</accession>
<keyword evidence="1" id="KW-0812">Transmembrane</keyword>
<proteinExistence type="predicted"/>
<protein>
    <recommendedName>
        <fullName evidence="4">Transmembrane protein</fullName>
    </recommendedName>
</protein>
<feature type="transmembrane region" description="Helical" evidence="1">
    <location>
        <begin position="40"/>
        <end position="63"/>
    </location>
</feature>